<dbReference type="PIRSF" id="PIRSF005572">
    <property type="entry name" value="NifS"/>
    <property type="match status" value="1"/>
</dbReference>
<keyword evidence="7" id="KW-0663">Pyridoxal phosphate</keyword>
<reference evidence="15 16" key="1">
    <citation type="submission" date="2017-07" db="EMBL/GenBank/DDBJ databases">
        <title>Complete genome sequences and comparative analysis of the novel pathogen Francisella opportunistica.</title>
        <authorList>
            <person name="Dietrich E.A."/>
            <person name="Kingry L.C."/>
            <person name="Petersen J.M."/>
        </authorList>
    </citation>
    <scope>NUCLEOTIDE SEQUENCE [LARGE SCALE GENOMIC DNA]</scope>
    <source>
        <strain evidence="15 16">14-2155</strain>
    </source>
</reference>
<keyword evidence="10" id="KW-0535">Nitrogen fixation</keyword>
<evidence type="ECO:0000259" key="14">
    <source>
        <dbReference type="Pfam" id="PF00266"/>
    </source>
</evidence>
<evidence type="ECO:0000256" key="10">
    <source>
        <dbReference type="ARBA" id="ARBA00023231"/>
    </source>
</evidence>
<keyword evidence="9" id="KW-0411">Iron-sulfur</keyword>
<feature type="domain" description="Aminotransferase class V" evidence="14">
    <location>
        <begin position="4"/>
        <end position="366"/>
    </location>
</feature>
<keyword evidence="16" id="KW-1185">Reference proteome</keyword>
<dbReference type="Gene3D" id="3.90.1150.10">
    <property type="entry name" value="Aspartate Aminotransferase, domain 1"/>
    <property type="match status" value="1"/>
</dbReference>
<dbReference type="InterPro" id="IPR000192">
    <property type="entry name" value="Aminotrans_V_dom"/>
</dbReference>
<dbReference type="Proteomes" id="UP000253862">
    <property type="component" value="Chromosome"/>
</dbReference>
<evidence type="ECO:0000256" key="5">
    <source>
        <dbReference type="ARBA" id="ARBA00022679"/>
    </source>
</evidence>
<evidence type="ECO:0000256" key="4">
    <source>
        <dbReference type="ARBA" id="ARBA00012239"/>
    </source>
</evidence>
<dbReference type="PANTHER" id="PTHR11601:SF34">
    <property type="entry name" value="CYSTEINE DESULFURASE"/>
    <property type="match status" value="1"/>
</dbReference>
<dbReference type="SUPFAM" id="SSF53383">
    <property type="entry name" value="PLP-dependent transferases"/>
    <property type="match status" value="1"/>
</dbReference>
<evidence type="ECO:0000256" key="11">
    <source>
        <dbReference type="ARBA" id="ARBA00031911"/>
    </source>
</evidence>
<dbReference type="InterPro" id="IPR016454">
    <property type="entry name" value="Cysteine_dSase"/>
</dbReference>
<name>A0A345JQK5_9GAMM</name>
<dbReference type="InterPro" id="IPR015421">
    <property type="entry name" value="PyrdxlP-dep_Trfase_major"/>
</dbReference>
<evidence type="ECO:0000256" key="1">
    <source>
        <dbReference type="ARBA" id="ARBA00001933"/>
    </source>
</evidence>
<proteinExistence type="inferred from homology"/>
<comment type="cofactor">
    <cofactor evidence="1 13">
        <name>pyridoxal 5'-phosphate</name>
        <dbReference type="ChEBI" id="CHEBI:597326"/>
    </cofactor>
</comment>
<dbReference type="RefSeq" id="WP_071628884.1">
    <property type="nucleotide sequence ID" value="NZ_CP022375.1"/>
</dbReference>
<dbReference type="PROSITE" id="PS00595">
    <property type="entry name" value="AA_TRANSFER_CLASS_5"/>
    <property type="match status" value="1"/>
</dbReference>
<evidence type="ECO:0000256" key="2">
    <source>
        <dbReference type="ARBA" id="ARBA00003120"/>
    </source>
</evidence>
<comment type="catalytic activity">
    <reaction evidence="12">
        <text>(sulfur carrier)-H + L-cysteine = (sulfur carrier)-SH + L-alanine</text>
        <dbReference type="Rhea" id="RHEA:43892"/>
        <dbReference type="Rhea" id="RHEA-COMP:14737"/>
        <dbReference type="Rhea" id="RHEA-COMP:14739"/>
        <dbReference type="ChEBI" id="CHEBI:29917"/>
        <dbReference type="ChEBI" id="CHEBI:35235"/>
        <dbReference type="ChEBI" id="CHEBI:57972"/>
        <dbReference type="ChEBI" id="CHEBI:64428"/>
        <dbReference type="EC" id="2.8.1.7"/>
    </reaction>
</comment>
<organism evidence="15 16">
    <name type="scientific">Francisella opportunistica</name>
    <dbReference type="NCBI Taxonomy" id="2016517"/>
    <lineage>
        <taxon>Bacteria</taxon>
        <taxon>Pseudomonadati</taxon>
        <taxon>Pseudomonadota</taxon>
        <taxon>Gammaproteobacteria</taxon>
        <taxon>Thiotrichales</taxon>
        <taxon>Francisellaceae</taxon>
        <taxon>Francisella</taxon>
    </lineage>
</organism>
<evidence type="ECO:0000256" key="13">
    <source>
        <dbReference type="RuleBase" id="RU004504"/>
    </source>
</evidence>
<dbReference type="AlphaFoldDB" id="A0A345JQK5"/>
<evidence type="ECO:0000313" key="15">
    <source>
        <dbReference type="EMBL" id="AXH29601.1"/>
    </source>
</evidence>
<accession>A0A345JQK5</accession>
<evidence type="ECO:0000256" key="6">
    <source>
        <dbReference type="ARBA" id="ARBA00022723"/>
    </source>
</evidence>
<dbReference type="EMBL" id="CP022375">
    <property type="protein sequence ID" value="AXH29601.1"/>
    <property type="molecule type" value="Genomic_DNA"/>
</dbReference>
<comment type="similarity">
    <text evidence="3">Belongs to the class-V pyridoxal-phosphate-dependent aminotransferase family. NifS/IscS subfamily.</text>
</comment>
<dbReference type="FunFam" id="3.40.640.10:FF:000084">
    <property type="entry name" value="IscS-like cysteine desulfurase"/>
    <property type="match status" value="1"/>
</dbReference>
<dbReference type="InterPro" id="IPR015422">
    <property type="entry name" value="PyrdxlP-dep_Trfase_small"/>
</dbReference>
<evidence type="ECO:0000256" key="8">
    <source>
        <dbReference type="ARBA" id="ARBA00023004"/>
    </source>
</evidence>
<dbReference type="GO" id="GO:0031071">
    <property type="term" value="F:cysteine desulfurase activity"/>
    <property type="evidence" value="ECO:0007669"/>
    <property type="project" value="UniProtKB-EC"/>
</dbReference>
<evidence type="ECO:0000256" key="7">
    <source>
        <dbReference type="ARBA" id="ARBA00022898"/>
    </source>
</evidence>
<dbReference type="PANTHER" id="PTHR11601">
    <property type="entry name" value="CYSTEINE DESULFURYLASE FAMILY MEMBER"/>
    <property type="match status" value="1"/>
</dbReference>
<evidence type="ECO:0000256" key="3">
    <source>
        <dbReference type="ARBA" id="ARBA00006490"/>
    </source>
</evidence>
<evidence type="ECO:0000313" key="16">
    <source>
        <dbReference type="Proteomes" id="UP000253862"/>
    </source>
</evidence>
<dbReference type="GO" id="GO:0051536">
    <property type="term" value="F:iron-sulfur cluster binding"/>
    <property type="evidence" value="ECO:0007669"/>
    <property type="project" value="UniProtKB-KW"/>
</dbReference>
<gene>
    <name evidence="15" type="ORF">CGC43_02905</name>
</gene>
<dbReference type="GO" id="GO:0046872">
    <property type="term" value="F:metal ion binding"/>
    <property type="evidence" value="ECO:0007669"/>
    <property type="project" value="UniProtKB-KW"/>
</dbReference>
<protein>
    <recommendedName>
        <fullName evidence="4">cysteine desulfurase</fullName>
        <ecNumber evidence="4">2.8.1.7</ecNumber>
    </recommendedName>
    <alternativeName>
        <fullName evidence="11">Nitrogenase metalloclusters biosynthesis protein NifS</fullName>
    </alternativeName>
</protein>
<dbReference type="InterPro" id="IPR020578">
    <property type="entry name" value="Aminotrans_V_PyrdxlP_BS"/>
</dbReference>
<keyword evidence="6" id="KW-0479">Metal-binding</keyword>
<dbReference type="Pfam" id="PF00266">
    <property type="entry name" value="Aminotran_5"/>
    <property type="match status" value="1"/>
</dbReference>
<keyword evidence="8" id="KW-0408">Iron</keyword>
<dbReference type="EC" id="2.8.1.7" evidence="4"/>
<sequence>MSLIYLDYAATTPLSQSVKNLLLNLISSDDDFFNAGSSTYQQAEIVSNKIKHARAEIAHSLAVLPREIIFTSGATESNNLAIKGVAYAYKNKGRHIITSKAEHKAVLDVCKFLETQGFVVTYIDVNEFGEVDLEQLEKSITKQTILVSLMAVNNELGTKNNLIEIGKMAKQNGILLHVDAAQGYGKVDIDIKAMNIDLLSVSGHKLYAPKGVGFLYLRSKQPKVKLIKQIHGGAQEFNLRAGTLATYQIFALATAAKEMFAKKEQNFEYVAKMRQVFLEIIKRLDDIKINTDLQNSYPGILSVTFLGVKGETLLALVDGVCMSMGSACNSQAVEPSHVLSAIGLTAVQAESTLRISFGLQTSQAQVIQAANLLKEKVQLLRALFPQGEVHV</sequence>
<evidence type="ECO:0000256" key="9">
    <source>
        <dbReference type="ARBA" id="ARBA00023014"/>
    </source>
</evidence>
<evidence type="ECO:0000256" key="12">
    <source>
        <dbReference type="ARBA" id="ARBA00050776"/>
    </source>
</evidence>
<dbReference type="KEGG" id="foo:CGC45_02890"/>
<dbReference type="OrthoDB" id="9808002at2"/>
<dbReference type="Gene3D" id="3.40.640.10">
    <property type="entry name" value="Type I PLP-dependent aspartate aminotransferase-like (Major domain)"/>
    <property type="match status" value="1"/>
</dbReference>
<keyword evidence="5" id="KW-0808">Transferase</keyword>
<dbReference type="InterPro" id="IPR015424">
    <property type="entry name" value="PyrdxlP-dep_Trfase"/>
</dbReference>
<comment type="function">
    <text evidence="2">Catalyzes the removal of elemental sulfur atoms from cysteine to produce alanine. Seems to participate in the biosynthesis of the nitrogenase metalloclusters by providing the inorganic sulfur required for the Fe-S core formation.</text>
</comment>